<accession>A0AAW1TBC6</accession>
<feature type="region of interest" description="Disordered" evidence="1">
    <location>
        <begin position="558"/>
        <end position="593"/>
    </location>
</feature>
<feature type="region of interest" description="Disordered" evidence="1">
    <location>
        <begin position="1"/>
        <end position="67"/>
    </location>
</feature>
<comment type="caution">
    <text evidence="3">The sequence shown here is derived from an EMBL/GenBank/DDBJ whole genome shotgun (WGS) entry which is preliminary data.</text>
</comment>
<protein>
    <recommendedName>
        <fullName evidence="5">AsmA-like C-terminal domain-containing protein</fullName>
    </recommendedName>
</protein>
<name>A0AAW1TBC6_9CHLO</name>
<feature type="compositionally biased region" description="Basic residues" evidence="1">
    <location>
        <begin position="1"/>
        <end position="10"/>
    </location>
</feature>
<feature type="transmembrane region" description="Helical" evidence="2">
    <location>
        <begin position="77"/>
        <end position="100"/>
    </location>
</feature>
<evidence type="ECO:0008006" key="5">
    <source>
        <dbReference type="Google" id="ProtNLM"/>
    </source>
</evidence>
<evidence type="ECO:0000313" key="3">
    <source>
        <dbReference type="EMBL" id="KAK9866012.1"/>
    </source>
</evidence>
<organism evidence="3 4">
    <name type="scientific">Apatococcus fuscideae</name>
    <dbReference type="NCBI Taxonomy" id="2026836"/>
    <lineage>
        <taxon>Eukaryota</taxon>
        <taxon>Viridiplantae</taxon>
        <taxon>Chlorophyta</taxon>
        <taxon>core chlorophytes</taxon>
        <taxon>Trebouxiophyceae</taxon>
        <taxon>Chlorellales</taxon>
        <taxon>Chlorellaceae</taxon>
        <taxon>Apatococcus</taxon>
    </lineage>
</organism>
<keyword evidence="4" id="KW-1185">Reference proteome</keyword>
<dbReference type="AlphaFoldDB" id="A0AAW1TBC6"/>
<evidence type="ECO:0000313" key="4">
    <source>
        <dbReference type="Proteomes" id="UP001485043"/>
    </source>
</evidence>
<keyword evidence="2" id="KW-0472">Membrane</keyword>
<evidence type="ECO:0000256" key="1">
    <source>
        <dbReference type="SAM" id="MobiDB-lite"/>
    </source>
</evidence>
<evidence type="ECO:0000256" key="2">
    <source>
        <dbReference type="SAM" id="Phobius"/>
    </source>
</evidence>
<gene>
    <name evidence="3" type="ORF">WJX84_000353</name>
</gene>
<sequence>MHFKGFRLRHPSMPTPSLALAQSSRVRASQAEAGPPDGDSDNGSHSGGNGGPGSSRSTMESDPDPPSSRRWGAIALLALKVLTGVALGMLVMVAAGPGIISTSPGLAVTLALINIFLPGNVHVDKVQMGWARPLDISGLELRGPRALGSSPVGRCEHIQSGASLWAMLGALRGRKSAFSLGFQKPWLDLGPDAAGQPRFTHFTQAGSTGKAQLAAIDAAKPDMTNAGTNPEPLADLAFSAEAHLPFCEVWVAEGRATVSEDMHQLVGKDLHVTAVLGQEQLSEQATDLDLDTRWLEEHAAPSTGLPLPGLRSRAEPAVVLLNSQHIQAGASGWWDGTHLRLHKPLTATLDYTPAVTKFFLARASPLLADTVAVGKGGQVHASVSPAGMCLPSEAYTIRVDPLRLTVGRGQLLDRLVSLLQAGQAKGIRGRRELQVWTSHFESEYTSAGRVTTKRLDLLLGKDSTGLHVAMWGWTDVGKGQMQMVLGVPASGLAWAGIHGLPPGTMLPITMQGSSANARIDWAGASRQIGSWALQSSAEPDKPGQGSSIGSKLMHKGLQAMGKAMSQSTQGSSAAPKGAADAPEPLGPLPWDNE</sequence>
<keyword evidence="2" id="KW-0812">Transmembrane</keyword>
<reference evidence="3 4" key="1">
    <citation type="journal article" date="2024" name="Nat. Commun.">
        <title>Phylogenomics reveals the evolutionary origins of lichenization in chlorophyte algae.</title>
        <authorList>
            <person name="Puginier C."/>
            <person name="Libourel C."/>
            <person name="Otte J."/>
            <person name="Skaloud P."/>
            <person name="Haon M."/>
            <person name="Grisel S."/>
            <person name="Petersen M."/>
            <person name="Berrin J.G."/>
            <person name="Delaux P.M."/>
            <person name="Dal Grande F."/>
            <person name="Keller J."/>
        </authorList>
    </citation>
    <scope>NUCLEOTIDE SEQUENCE [LARGE SCALE GENOMIC DNA]</scope>
    <source>
        <strain evidence="3 4">SAG 2523</strain>
    </source>
</reference>
<dbReference type="Proteomes" id="UP001485043">
    <property type="component" value="Unassembled WGS sequence"/>
</dbReference>
<feature type="compositionally biased region" description="Low complexity" evidence="1">
    <location>
        <begin position="34"/>
        <end position="44"/>
    </location>
</feature>
<dbReference type="EMBL" id="JALJOV010000197">
    <property type="protein sequence ID" value="KAK9866012.1"/>
    <property type="molecule type" value="Genomic_DNA"/>
</dbReference>
<keyword evidence="2" id="KW-1133">Transmembrane helix</keyword>
<proteinExistence type="predicted"/>